<name>A0A6N9H8S4_9MICO</name>
<dbReference type="Proteomes" id="UP000469215">
    <property type="component" value="Unassembled WGS sequence"/>
</dbReference>
<accession>A0A6N9H8S4</accession>
<feature type="compositionally biased region" description="Pro residues" evidence="1">
    <location>
        <begin position="198"/>
        <end position="207"/>
    </location>
</feature>
<dbReference type="RefSeq" id="WP_160953391.1">
    <property type="nucleotide sequence ID" value="NZ_WWEQ01000031.1"/>
</dbReference>
<comment type="caution">
    <text evidence="2">The sequence shown here is derived from an EMBL/GenBank/DDBJ whole genome shotgun (WGS) entry which is preliminary data.</text>
</comment>
<proteinExistence type="predicted"/>
<dbReference type="AlphaFoldDB" id="A0A6N9H8S4"/>
<organism evidence="2 3">
    <name type="scientific">Brevibacterium rongguiense</name>
    <dbReference type="NCBI Taxonomy" id="2695267"/>
    <lineage>
        <taxon>Bacteria</taxon>
        <taxon>Bacillati</taxon>
        <taxon>Actinomycetota</taxon>
        <taxon>Actinomycetes</taxon>
        <taxon>Micrococcales</taxon>
        <taxon>Brevibacteriaceae</taxon>
        <taxon>Brevibacterium</taxon>
    </lineage>
</organism>
<dbReference type="EMBL" id="WWEQ01000031">
    <property type="protein sequence ID" value="MYM19964.1"/>
    <property type="molecule type" value="Genomic_DNA"/>
</dbReference>
<dbReference type="Gene3D" id="3.40.980.10">
    <property type="entry name" value="MoaB/Mog-like domain"/>
    <property type="match status" value="1"/>
</dbReference>
<reference evidence="2 3" key="1">
    <citation type="submission" date="2020-01" db="EMBL/GenBank/DDBJ databases">
        <authorList>
            <person name="Deng T."/>
        </authorList>
    </citation>
    <scope>NUCLEOTIDE SEQUENCE [LARGE SCALE GENOMIC DNA]</scope>
    <source>
        <strain evidence="2 3">5221</strain>
    </source>
</reference>
<evidence type="ECO:0000313" key="2">
    <source>
        <dbReference type="EMBL" id="MYM19964.1"/>
    </source>
</evidence>
<evidence type="ECO:0000256" key="1">
    <source>
        <dbReference type="SAM" id="MobiDB-lite"/>
    </source>
</evidence>
<sequence length="207" mass="21287">MSTGSYSGGGDDEASAPRVLLVVSSTAVPFPVRSTAREVLEDHGYDVVETVLDDAQAQLADLSPAVVAGFELCAVVGGLTVGPQPDVADALRSVLTAPLPGVVDMLRGVQVETGYARAVFESPAAGWLGGALAVTLPAQREVLAESLAELVAAHAEVRGYASEHPSAFEVVPPGAETAADLPEDENRPDATILRMPRPTAPPDSPLV</sequence>
<keyword evidence="3" id="KW-1185">Reference proteome</keyword>
<dbReference type="SUPFAM" id="SSF53218">
    <property type="entry name" value="Molybdenum cofactor biosynthesis proteins"/>
    <property type="match status" value="1"/>
</dbReference>
<protein>
    <submittedName>
        <fullName evidence="2">Uncharacterized protein</fullName>
    </submittedName>
</protein>
<dbReference type="InterPro" id="IPR036425">
    <property type="entry name" value="MoaB/Mog-like_dom_sf"/>
</dbReference>
<feature type="region of interest" description="Disordered" evidence="1">
    <location>
        <begin position="168"/>
        <end position="207"/>
    </location>
</feature>
<gene>
    <name evidence="2" type="ORF">GSY69_08285</name>
</gene>
<evidence type="ECO:0000313" key="3">
    <source>
        <dbReference type="Proteomes" id="UP000469215"/>
    </source>
</evidence>